<dbReference type="Proteomes" id="UP001172155">
    <property type="component" value="Unassembled WGS sequence"/>
</dbReference>
<dbReference type="InterPro" id="IPR005545">
    <property type="entry name" value="YCII"/>
</dbReference>
<dbReference type="PANTHER" id="PTHR33606:SF3">
    <property type="entry name" value="PROTEIN YCII"/>
    <property type="match status" value="1"/>
</dbReference>
<dbReference type="InterPro" id="IPR011008">
    <property type="entry name" value="Dimeric_a/b-barrel"/>
</dbReference>
<sequence>MATTAETTPRKYEWLVVIPDFPGMLEKRREIRPHHFAGLKPAMESGLYSMGGAVLNSVPKDDDPASLDMCGSTVVMVAASKEEVYETLKKDVYATSGVWNVMDAQMWPLKCAFRIPVKQ</sequence>
<dbReference type="EMBL" id="JAUKUD010000001">
    <property type="protein sequence ID" value="KAK0755012.1"/>
    <property type="molecule type" value="Genomic_DNA"/>
</dbReference>
<dbReference type="InterPro" id="IPR051807">
    <property type="entry name" value="Sec-metab_biosynth-assoc"/>
</dbReference>
<gene>
    <name evidence="2" type="ORF">B0T18DRAFT_316068</name>
</gene>
<protein>
    <recommendedName>
        <fullName evidence="1">YCII-related domain-containing protein</fullName>
    </recommendedName>
</protein>
<evidence type="ECO:0000313" key="3">
    <source>
        <dbReference type="Proteomes" id="UP001172155"/>
    </source>
</evidence>
<dbReference type="SUPFAM" id="SSF54909">
    <property type="entry name" value="Dimeric alpha+beta barrel"/>
    <property type="match status" value="1"/>
</dbReference>
<evidence type="ECO:0000259" key="1">
    <source>
        <dbReference type="Pfam" id="PF03795"/>
    </source>
</evidence>
<reference evidence="2" key="1">
    <citation type="submission" date="2023-06" db="EMBL/GenBank/DDBJ databases">
        <title>Genome-scale phylogeny and comparative genomics of the fungal order Sordariales.</title>
        <authorList>
            <consortium name="Lawrence Berkeley National Laboratory"/>
            <person name="Hensen N."/>
            <person name="Bonometti L."/>
            <person name="Westerberg I."/>
            <person name="Brannstrom I.O."/>
            <person name="Guillou S."/>
            <person name="Cros-Aarteil S."/>
            <person name="Calhoun S."/>
            <person name="Haridas S."/>
            <person name="Kuo A."/>
            <person name="Mondo S."/>
            <person name="Pangilinan J."/>
            <person name="Riley R."/>
            <person name="LaButti K."/>
            <person name="Andreopoulos B."/>
            <person name="Lipzen A."/>
            <person name="Chen C."/>
            <person name="Yanf M."/>
            <person name="Daum C."/>
            <person name="Ng V."/>
            <person name="Clum A."/>
            <person name="Steindorff A."/>
            <person name="Ohm R."/>
            <person name="Martin F."/>
            <person name="Silar P."/>
            <person name="Natvig D."/>
            <person name="Lalanne C."/>
            <person name="Gautier V."/>
            <person name="Ament-velasquez S.L."/>
            <person name="Kruys A."/>
            <person name="Hutchinson M.I."/>
            <person name="Powell A.J."/>
            <person name="Barry K."/>
            <person name="Miller A.N."/>
            <person name="Grigoriev I.V."/>
            <person name="Debuchy R."/>
            <person name="Gladieux P."/>
            <person name="Thoren M.H."/>
            <person name="Johannesson H."/>
        </authorList>
    </citation>
    <scope>NUCLEOTIDE SEQUENCE</scope>
    <source>
        <strain evidence="2">SMH3187-1</strain>
    </source>
</reference>
<dbReference type="AlphaFoldDB" id="A0AA40KDK4"/>
<comment type="caution">
    <text evidence="2">The sequence shown here is derived from an EMBL/GenBank/DDBJ whole genome shotgun (WGS) entry which is preliminary data.</text>
</comment>
<dbReference type="Gene3D" id="3.30.70.1060">
    <property type="entry name" value="Dimeric alpha+beta barrel"/>
    <property type="match status" value="1"/>
</dbReference>
<keyword evidence="3" id="KW-1185">Reference proteome</keyword>
<organism evidence="2 3">
    <name type="scientific">Schizothecium vesticola</name>
    <dbReference type="NCBI Taxonomy" id="314040"/>
    <lineage>
        <taxon>Eukaryota</taxon>
        <taxon>Fungi</taxon>
        <taxon>Dikarya</taxon>
        <taxon>Ascomycota</taxon>
        <taxon>Pezizomycotina</taxon>
        <taxon>Sordariomycetes</taxon>
        <taxon>Sordariomycetidae</taxon>
        <taxon>Sordariales</taxon>
        <taxon>Schizotheciaceae</taxon>
        <taxon>Schizothecium</taxon>
    </lineage>
</organism>
<accession>A0AA40KDK4</accession>
<proteinExistence type="predicted"/>
<dbReference type="Pfam" id="PF03795">
    <property type="entry name" value="YCII"/>
    <property type="match status" value="1"/>
</dbReference>
<dbReference type="PANTHER" id="PTHR33606">
    <property type="entry name" value="PROTEIN YCII"/>
    <property type="match status" value="1"/>
</dbReference>
<name>A0AA40KDK4_9PEZI</name>
<feature type="domain" description="YCII-related" evidence="1">
    <location>
        <begin position="14"/>
        <end position="102"/>
    </location>
</feature>
<evidence type="ECO:0000313" key="2">
    <source>
        <dbReference type="EMBL" id="KAK0755012.1"/>
    </source>
</evidence>